<feature type="region of interest" description="Disordered" evidence="1">
    <location>
        <begin position="335"/>
        <end position="684"/>
    </location>
</feature>
<dbReference type="OrthoDB" id="10620405at2759"/>
<dbReference type="EMBL" id="QPFP01000005">
    <property type="protein sequence ID" value="TEB36605.1"/>
    <property type="molecule type" value="Genomic_DNA"/>
</dbReference>
<evidence type="ECO:0000256" key="1">
    <source>
        <dbReference type="SAM" id="MobiDB-lite"/>
    </source>
</evidence>
<feature type="compositionally biased region" description="Basic and acidic residues" evidence="1">
    <location>
        <begin position="640"/>
        <end position="663"/>
    </location>
</feature>
<name>A0A4Y7TQZ9_COPMI</name>
<reference evidence="2 3" key="1">
    <citation type="journal article" date="2019" name="Nat. Ecol. Evol.">
        <title>Megaphylogeny resolves global patterns of mushroom evolution.</title>
        <authorList>
            <person name="Varga T."/>
            <person name="Krizsan K."/>
            <person name="Foldi C."/>
            <person name="Dima B."/>
            <person name="Sanchez-Garcia M."/>
            <person name="Sanchez-Ramirez S."/>
            <person name="Szollosi G.J."/>
            <person name="Szarkandi J.G."/>
            <person name="Papp V."/>
            <person name="Albert L."/>
            <person name="Andreopoulos W."/>
            <person name="Angelini C."/>
            <person name="Antonin V."/>
            <person name="Barry K.W."/>
            <person name="Bougher N.L."/>
            <person name="Buchanan P."/>
            <person name="Buyck B."/>
            <person name="Bense V."/>
            <person name="Catcheside P."/>
            <person name="Chovatia M."/>
            <person name="Cooper J."/>
            <person name="Damon W."/>
            <person name="Desjardin D."/>
            <person name="Finy P."/>
            <person name="Geml J."/>
            <person name="Haridas S."/>
            <person name="Hughes K."/>
            <person name="Justo A."/>
            <person name="Karasinski D."/>
            <person name="Kautmanova I."/>
            <person name="Kiss B."/>
            <person name="Kocsube S."/>
            <person name="Kotiranta H."/>
            <person name="LaButti K.M."/>
            <person name="Lechner B.E."/>
            <person name="Liimatainen K."/>
            <person name="Lipzen A."/>
            <person name="Lukacs Z."/>
            <person name="Mihaltcheva S."/>
            <person name="Morgado L.N."/>
            <person name="Niskanen T."/>
            <person name="Noordeloos M.E."/>
            <person name="Ohm R.A."/>
            <person name="Ortiz-Santana B."/>
            <person name="Ovrebo C."/>
            <person name="Racz N."/>
            <person name="Riley R."/>
            <person name="Savchenko A."/>
            <person name="Shiryaev A."/>
            <person name="Soop K."/>
            <person name="Spirin V."/>
            <person name="Szebenyi C."/>
            <person name="Tomsovsky M."/>
            <person name="Tulloss R.E."/>
            <person name="Uehling J."/>
            <person name="Grigoriev I.V."/>
            <person name="Vagvolgyi C."/>
            <person name="Papp T."/>
            <person name="Martin F.M."/>
            <person name="Miettinen O."/>
            <person name="Hibbett D.S."/>
            <person name="Nagy L.G."/>
        </authorList>
    </citation>
    <scope>NUCLEOTIDE SEQUENCE [LARGE SCALE GENOMIC DNA]</scope>
    <source>
        <strain evidence="2 3">FP101781</strain>
    </source>
</reference>
<feature type="region of interest" description="Disordered" evidence="1">
    <location>
        <begin position="132"/>
        <end position="159"/>
    </location>
</feature>
<feature type="compositionally biased region" description="Low complexity" evidence="1">
    <location>
        <begin position="503"/>
        <end position="518"/>
    </location>
</feature>
<dbReference type="Proteomes" id="UP000298030">
    <property type="component" value="Unassembled WGS sequence"/>
</dbReference>
<feature type="compositionally biased region" description="Low complexity" evidence="1">
    <location>
        <begin position="580"/>
        <end position="597"/>
    </location>
</feature>
<comment type="caution">
    <text evidence="2">The sequence shown here is derived from an EMBL/GenBank/DDBJ whole genome shotgun (WGS) entry which is preliminary data.</text>
</comment>
<feature type="compositionally biased region" description="Polar residues" evidence="1">
    <location>
        <begin position="442"/>
        <end position="456"/>
    </location>
</feature>
<feature type="compositionally biased region" description="Low complexity" evidence="1">
    <location>
        <begin position="470"/>
        <end position="495"/>
    </location>
</feature>
<feature type="compositionally biased region" description="Polar residues" evidence="1">
    <location>
        <begin position="52"/>
        <end position="62"/>
    </location>
</feature>
<dbReference type="STRING" id="71717.A0A4Y7TQZ9"/>
<feature type="compositionally biased region" description="Low complexity" evidence="1">
    <location>
        <begin position="16"/>
        <end position="49"/>
    </location>
</feature>
<feature type="compositionally biased region" description="Basic and acidic residues" evidence="1">
    <location>
        <begin position="523"/>
        <end position="560"/>
    </location>
</feature>
<sequence length="706" mass="75935">MRSSFRHATNKKALRSQSKASNTSNTSSSSSVSTASSTTTSSTTNSSDSPTRDSVSLSSASTAKRKPLSRRTSSSTYRGVRGGGPLEQMHVTIAPIAPTVLKTEVWEEGFGDDGAGSDDGFGWRERLWNHGADSKGKGRASRGRGKPADDDGSDASGTPVELVYVPPFSGRYAYGFAGYEDEDDEDDEGIEAFGPDDEFLDVVDYAMHSPTDGASSAVYLHRETAAGCVGFEDYEATERQPPPVVNHRLYAPGPGSYSPGIPIPIPDDSEREHVDYFDPTPQTHTQNHAHNHRHEAVASPIPRLVVDHGAGRIPSVQEEDENDFFDADADYGNEYMQRSRSGPRGGYGGRNQRQFVVGSGGMMVTDERPSRSTSRTTSERSQSKSHSRTPSPAIEAILASGSADPSRSHLKRTNSASASATTSPSSPYASHLYPPGTPGRGRSSQQLDAAAQQGSAVTLGRSFSAGSLQSDGARGRSTSRTSSNAASSSMEGSLSPFAGSPDGSGSRTARAGSAYAGSGRMGGDNRESRDSRGTGERRGREPTKEKERERGRDRTTDKRLSVSVSASPEPPRGVEREASGATDGTAETSETSSSSRTVVPEGGEQEASNREEQQQQQQQETPIPPTTPPQSVAQPQPQIQDERRGRRRMTAEDYQREAEDLLRRAHPTPFQLSHPRDARPTPPAYRYYAASPDHKFLKYQRLVEPV</sequence>
<protein>
    <submittedName>
        <fullName evidence="2">Uncharacterized protein</fullName>
    </submittedName>
</protein>
<dbReference type="AlphaFoldDB" id="A0A4Y7TQZ9"/>
<evidence type="ECO:0000313" key="3">
    <source>
        <dbReference type="Proteomes" id="UP000298030"/>
    </source>
</evidence>
<evidence type="ECO:0000313" key="2">
    <source>
        <dbReference type="EMBL" id="TEB36605.1"/>
    </source>
</evidence>
<feature type="compositionally biased region" description="Low complexity" evidence="1">
    <location>
        <begin position="415"/>
        <end position="430"/>
    </location>
</feature>
<keyword evidence="3" id="KW-1185">Reference proteome</keyword>
<accession>A0A4Y7TQZ9</accession>
<proteinExistence type="predicted"/>
<gene>
    <name evidence="2" type="ORF">FA13DRAFT_1073465</name>
</gene>
<feature type="region of interest" description="Disordered" evidence="1">
    <location>
        <begin position="1"/>
        <end position="90"/>
    </location>
</feature>
<organism evidence="2 3">
    <name type="scientific">Coprinellus micaceus</name>
    <name type="common">Glistening ink-cap mushroom</name>
    <name type="synonym">Coprinus micaceus</name>
    <dbReference type="NCBI Taxonomy" id="71717"/>
    <lineage>
        <taxon>Eukaryota</taxon>
        <taxon>Fungi</taxon>
        <taxon>Dikarya</taxon>
        <taxon>Basidiomycota</taxon>
        <taxon>Agaricomycotina</taxon>
        <taxon>Agaricomycetes</taxon>
        <taxon>Agaricomycetidae</taxon>
        <taxon>Agaricales</taxon>
        <taxon>Agaricineae</taxon>
        <taxon>Psathyrellaceae</taxon>
        <taxon>Coprinellus</taxon>
    </lineage>
</organism>
<feature type="compositionally biased region" description="Basic residues" evidence="1">
    <location>
        <begin position="1"/>
        <end position="14"/>
    </location>
</feature>